<organism evidence="4 5">
    <name type="scientific">Flavilitoribacter nigricans (strain ATCC 23147 / DSM 23189 / NBRC 102662 / NCIMB 1420 / SS-2)</name>
    <name type="common">Lewinella nigricans</name>
    <dbReference type="NCBI Taxonomy" id="1122177"/>
    <lineage>
        <taxon>Bacteria</taxon>
        <taxon>Pseudomonadati</taxon>
        <taxon>Bacteroidota</taxon>
        <taxon>Saprospiria</taxon>
        <taxon>Saprospirales</taxon>
        <taxon>Lewinellaceae</taxon>
        <taxon>Flavilitoribacter</taxon>
    </lineage>
</organism>
<dbReference type="InterPro" id="IPR017853">
    <property type="entry name" value="GH"/>
</dbReference>
<keyword evidence="2" id="KW-0326">Glycosidase</keyword>
<gene>
    <name evidence="4" type="ORF">CRP01_01710</name>
</gene>
<dbReference type="Gene3D" id="3.20.20.70">
    <property type="entry name" value="Aldolase class I"/>
    <property type="match status" value="1"/>
</dbReference>
<evidence type="ECO:0000256" key="1">
    <source>
        <dbReference type="ARBA" id="ARBA00022801"/>
    </source>
</evidence>
<feature type="chain" id="PRO_5013016920" description="Alpha-galactosidase" evidence="3">
    <location>
        <begin position="22"/>
        <end position="854"/>
    </location>
</feature>
<dbReference type="PANTHER" id="PTHR43053:SF3">
    <property type="entry name" value="ALPHA-GALACTOSIDASE C-RELATED"/>
    <property type="match status" value="1"/>
</dbReference>
<dbReference type="EMBL" id="PDUD01000001">
    <property type="protein sequence ID" value="PHN08653.1"/>
    <property type="molecule type" value="Genomic_DNA"/>
</dbReference>
<feature type="signal peptide" evidence="3">
    <location>
        <begin position="1"/>
        <end position="21"/>
    </location>
</feature>
<dbReference type="InterPro" id="IPR050985">
    <property type="entry name" value="Alpha-glycosidase_related"/>
</dbReference>
<reference evidence="4 5" key="1">
    <citation type="submission" date="2017-10" db="EMBL/GenBank/DDBJ databases">
        <title>The draft genome sequence of Lewinella nigricans NBRC 102662.</title>
        <authorList>
            <person name="Wang K."/>
        </authorList>
    </citation>
    <scope>NUCLEOTIDE SEQUENCE [LARGE SCALE GENOMIC DNA]</scope>
    <source>
        <strain evidence="4 5">NBRC 102662</strain>
    </source>
</reference>
<accession>A0A2D0NLN4</accession>
<dbReference type="AlphaFoldDB" id="A0A2D0NLN4"/>
<name>A0A2D0NLN4_FLAN2</name>
<keyword evidence="3" id="KW-0732">Signal</keyword>
<dbReference type="Pfam" id="PF02065">
    <property type="entry name" value="Melibiase"/>
    <property type="match status" value="1"/>
</dbReference>
<evidence type="ECO:0000256" key="2">
    <source>
        <dbReference type="ARBA" id="ARBA00023295"/>
    </source>
</evidence>
<dbReference type="Proteomes" id="UP000223913">
    <property type="component" value="Unassembled WGS sequence"/>
</dbReference>
<evidence type="ECO:0000313" key="5">
    <source>
        <dbReference type="Proteomes" id="UP000223913"/>
    </source>
</evidence>
<sequence>MRNLKALLTALFLITGLLLTAQVRYQDDVLYLKNDVFEKQIRIGEKGNGPIQVQAILDQNGNNVLSSSTESPLFEFIIDKMLITALAPLWRYEGYETRAMGNGGTEVVISILGMRNPVKGLQLKLYQQLFPGSTLVREKLEIHAEENKTFPLSKWADQIHFVFPQYDIASSNTRRSTEIRIASWAADLLEVDTKATYDDRFPDGFNDHNLAMNHMYHPKVIERQLMPDTVTIAKGPIHLLRSDQLLWVSTYEHASQDDLSGLFKQNGVEDGGVIRDAAQGTKGVFNFPISANDFHFLGISQEVQPDGTRLGVRALRGAYLDGEIIDEEHPYASVWTASGFSRDTATVAAQRLIHDYLWKWICEKPASRQPEFYYNTWGMQRRLNGQGQELRGVLTEQKLIEEIRRAAELNVDIFVLDDGWEQNQGDWTPHKQRLPRGLAPIKSELDKHGIKMGLWFSPMGIDKTTARYQAHPEWVIRDSEGQPIGAQWDHPAFDFVSGFYDLFIEDCKKLIDAGARFFKWDAINTFYSVLPDLQHGSKEYTKEEIRARYEYLLPIYVTRAMQELTDYEPELIIEIDLTEARRVMNGLAPLSQGKVFWMNNGASGYNDYSVYRAKSMRSIPNQYAGIIPLELFTYANYPHDHRFSRRYNVNTSLITGHGFWGALEELQEEERKMIGKMVTKSKQVLPYLPEVIPQVIGRVGGSPEIYTLMNTEAGAGQVIAFSGQAMNYTHEIEVEPEKVLGVMNHAYQIADNKLHLNFQFPMPDATREAFIIPNDGTGIRITRSNVWMDEVKIFRGTVTITCGADGELEIYWPKDQGSPQIGSYSGVDIQMEELTDHYRILIQGKTKGQRLLVR</sequence>
<comment type="caution">
    <text evidence="4">The sequence shown here is derived from an EMBL/GenBank/DDBJ whole genome shotgun (WGS) entry which is preliminary data.</text>
</comment>
<dbReference type="OrthoDB" id="9758822at2"/>
<evidence type="ECO:0000256" key="3">
    <source>
        <dbReference type="SAM" id="SignalP"/>
    </source>
</evidence>
<dbReference type="PANTHER" id="PTHR43053">
    <property type="entry name" value="GLYCOSIDASE FAMILY 31"/>
    <property type="match status" value="1"/>
</dbReference>
<dbReference type="GO" id="GO:0004557">
    <property type="term" value="F:alpha-galactosidase activity"/>
    <property type="evidence" value="ECO:0007669"/>
    <property type="project" value="TreeGrafter"/>
</dbReference>
<dbReference type="RefSeq" id="WP_099148243.1">
    <property type="nucleotide sequence ID" value="NZ_PDUD01000001.1"/>
</dbReference>
<dbReference type="InterPro" id="IPR013785">
    <property type="entry name" value="Aldolase_TIM"/>
</dbReference>
<evidence type="ECO:0000313" key="4">
    <source>
        <dbReference type="EMBL" id="PHN08653.1"/>
    </source>
</evidence>
<proteinExistence type="predicted"/>
<protein>
    <recommendedName>
        <fullName evidence="6">Alpha-galactosidase</fullName>
    </recommendedName>
</protein>
<evidence type="ECO:0008006" key="6">
    <source>
        <dbReference type="Google" id="ProtNLM"/>
    </source>
</evidence>
<keyword evidence="1" id="KW-0378">Hydrolase</keyword>
<keyword evidence="5" id="KW-1185">Reference proteome</keyword>
<dbReference type="SUPFAM" id="SSF51445">
    <property type="entry name" value="(Trans)glycosidases"/>
    <property type="match status" value="1"/>
</dbReference>